<dbReference type="EMBL" id="MT711976">
    <property type="protein sequence ID" value="QMP84248.1"/>
    <property type="molecule type" value="Genomic_DNA"/>
</dbReference>
<reference evidence="1 2" key="1">
    <citation type="submission" date="2020-07" db="EMBL/GenBank/DDBJ databases">
        <title>Streptomyces phage Genome sequencing and assembly.</title>
        <authorList>
            <person name="Sharma V."/>
            <person name="Hardy A."/>
            <person name="Frunzke J."/>
        </authorList>
    </citation>
    <scope>NUCLEOTIDE SEQUENCE [LARGE SCALE GENOMIC DNA]</scope>
</reference>
<proteinExistence type="predicted"/>
<sequence>MNTQERIERFKQLWKEDSLIEDIVKELKQELDEDEFQPKWIDTLEEGENRWHVATLEIIEIDDGEFISVSWGRAKTEMQEHEYENTEIVRVRPVEKVVSTIEWKTIDD</sequence>
<accession>A0A7G4AW58</accession>
<name>A0A7G4AW58_9CAUD</name>
<evidence type="ECO:0000313" key="2">
    <source>
        <dbReference type="Proteomes" id="UP000515922"/>
    </source>
</evidence>
<keyword evidence="2" id="KW-1185">Reference proteome</keyword>
<gene>
    <name evidence="1" type="ORF">HUN41_00130</name>
</gene>
<protein>
    <submittedName>
        <fullName evidence="1">Uncharacterized protein</fullName>
    </submittedName>
</protein>
<dbReference type="Proteomes" id="UP000515922">
    <property type="component" value="Segment"/>
</dbReference>
<organism evidence="1 2">
    <name type="scientific">Streptomyces phage Coruscant</name>
    <dbReference type="NCBI Taxonomy" id="2739834"/>
    <lineage>
        <taxon>Viruses</taxon>
        <taxon>Duplodnaviria</taxon>
        <taxon>Heunggongvirae</taxon>
        <taxon>Uroviricota</taxon>
        <taxon>Caudoviricetes</taxon>
        <taxon>Stanwilliamsviridae</taxon>
        <taxon>Boydwoodruffvirinae</taxon>
        <taxon>Coruscantvirus</taxon>
        <taxon>Coruscantvirus coruscant</taxon>
    </lineage>
</organism>
<evidence type="ECO:0000313" key="1">
    <source>
        <dbReference type="EMBL" id="QMP84248.1"/>
    </source>
</evidence>